<evidence type="ECO:0000256" key="1">
    <source>
        <dbReference type="ARBA" id="ARBA00022679"/>
    </source>
</evidence>
<dbReference type="Pfam" id="PF00069">
    <property type="entry name" value="Pkinase"/>
    <property type="match status" value="1"/>
</dbReference>
<evidence type="ECO:0000259" key="6">
    <source>
        <dbReference type="PROSITE" id="PS50011"/>
    </source>
</evidence>
<dbReference type="InterPro" id="IPR017441">
    <property type="entry name" value="Protein_kinase_ATP_BS"/>
</dbReference>
<dbReference type="STRING" id="1428644.BIV57_08165"/>
<feature type="domain" description="Protein kinase" evidence="6">
    <location>
        <begin position="15"/>
        <end position="276"/>
    </location>
</feature>
<keyword evidence="3" id="KW-0418">Kinase</keyword>
<feature type="binding site" evidence="5">
    <location>
        <position position="43"/>
    </location>
    <ligand>
        <name>ATP</name>
        <dbReference type="ChEBI" id="CHEBI:30616"/>
    </ligand>
</feature>
<dbReference type="SUPFAM" id="SSF56112">
    <property type="entry name" value="Protein kinase-like (PK-like)"/>
    <property type="match status" value="1"/>
</dbReference>
<sequence>MDGLEPDDPAEVGPYRLIARLGAGGMGRVYLARDPRGIPVAVKLVHPRLAEDDGFRGRFRREVDAARAVVGGGRTAAVVNADPEAELPWLATEFVLGPELGGAVLACGPLPEPAVRVLGSGLAAALAEVHRAGLVHRDVKPSNVLLTVHGPRLIDFGIARSADAAGLTQTGQLVGTPPYMSPEQASGRPLSAASDVFSLGSVLVYAATGHGPFDAAFPAAQLNRVIEGEPDLDGVPPNLLPLIRSCLQKEPQRRPDVQQLAGPYGFGAPPSADGWLPGPLAALVTAHADEVLRARTPRHAPAVPGARTASARRGPRPWWRRPVLAAPIAAALVLAAVVVLDIRHPFDHPQPKDGIPVGYHVVHDPLGFTMAIPDGLPKRTVSRKGDTTYVSFGAGGKAPARVVVFSAADAPSQVNYTPYGTMVLVEQGDKKKLARFRERWIRDFFLVNRQGSALAYWYRPKGANHDAYQENVNIAAVDGHSWGFTFRDPGGGTAQVDSDAAVMARTLHIPGAG</sequence>
<dbReference type="PROSITE" id="PS00108">
    <property type="entry name" value="PROTEIN_KINASE_ST"/>
    <property type="match status" value="1"/>
</dbReference>
<protein>
    <recommendedName>
        <fullName evidence="6">Protein kinase domain-containing protein</fullName>
    </recommendedName>
</protein>
<dbReference type="Proteomes" id="UP000243342">
    <property type="component" value="Unassembled WGS sequence"/>
</dbReference>
<evidence type="ECO:0000256" key="5">
    <source>
        <dbReference type="PROSITE-ProRule" id="PRU10141"/>
    </source>
</evidence>
<reference evidence="7 8" key="1">
    <citation type="submission" date="2016-10" db="EMBL/GenBank/DDBJ databases">
        <title>Genome sequence of Streptomyces gilvigriseus MUSC 26.</title>
        <authorList>
            <person name="Lee L.-H."/>
            <person name="Ser H.-L."/>
        </authorList>
    </citation>
    <scope>NUCLEOTIDE SEQUENCE [LARGE SCALE GENOMIC DNA]</scope>
    <source>
        <strain evidence="7 8">MUSC 26</strain>
    </source>
</reference>
<dbReference type="GO" id="GO:0005524">
    <property type="term" value="F:ATP binding"/>
    <property type="evidence" value="ECO:0007669"/>
    <property type="project" value="UniProtKB-UniRule"/>
</dbReference>
<organism evidence="7 8">
    <name type="scientific">Mangrovactinospora gilvigrisea</name>
    <dbReference type="NCBI Taxonomy" id="1428644"/>
    <lineage>
        <taxon>Bacteria</taxon>
        <taxon>Bacillati</taxon>
        <taxon>Actinomycetota</taxon>
        <taxon>Actinomycetes</taxon>
        <taxon>Kitasatosporales</taxon>
        <taxon>Streptomycetaceae</taxon>
        <taxon>Mangrovactinospora</taxon>
    </lineage>
</organism>
<dbReference type="InterPro" id="IPR011009">
    <property type="entry name" value="Kinase-like_dom_sf"/>
</dbReference>
<dbReference type="SMART" id="SM00220">
    <property type="entry name" value="S_TKc"/>
    <property type="match status" value="1"/>
</dbReference>
<proteinExistence type="predicted"/>
<dbReference type="PROSITE" id="PS00107">
    <property type="entry name" value="PROTEIN_KINASE_ATP"/>
    <property type="match status" value="1"/>
</dbReference>
<dbReference type="PANTHER" id="PTHR43289:SF34">
    <property type="entry name" value="SERINE_THREONINE-PROTEIN KINASE YBDM-RELATED"/>
    <property type="match status" value="1"/>
</dbReference>
<dbReference type="AlphaFoldDB" id="A0A1J7C8X5"/>
<dbReference type="PROSITE" id="PS50011">
    <property type="entry name" value="PROTEIN_KINASE_DOM"/>
    <property type="match status" value="1"/>
</dbReference>
<dbReference type="Gene3D" id="1.10.510.10">
    <property type="entry name" value="Transferase(Phosphotransferase) domain 1"/>
    <property type="match status" value="1"/>
</dbReference>
<dbReference type="RefSeq" id="WP_071656049.1">
    <property type="nucleotide sequence ID" value="NZ_MLCF01000037.1"/>
</dbReference>
<keyword evidence="2 5" id="KW-0547">Nucleotide-binding</keyword>
<keyword evidence="4 5" id="KW-0067">ATP-binding</keyword>
<comment type="caution">
    <text evidence="7">The sequence shown here is derived from an EMBL/GenBank/DDBJ whole genome shotgun (WGS) entry which is preliminary data.</text>
</comment>
<dbReference type="GO" id="GO:0004674">
    <property type="term" value="F:protein serine/threonine kinase activity"/>
    <property type="evidence" value="ECO:0007669"/>
    <property type="project" value="TreeGrafter"/>
</dbReference>
<evidence type="ECO:0000313" key="7">
    <source>
        <dbReference type="EMBL" id="OIV37980.1"/>
    </source>
</evidence>
<dbReference type="Gene3D" id="3.30.200.20">
    <property type="entry name" value="Phosphorylase Kinase, domain 1"/>
    <property type="match status" value="1"/>
</dbReference>
<dbReference type="CDD" id="cd14014">
    <property type="entry name" value="STKc_PknB_like"/>
    <property type="match status" value="1"/>
</dbReference>
<evidence type="ECO:0000256" key="4">
    <source>
        <dbReference type="ARBA" id="ARBA00022840"/>
    </source>
</evidence>
<evidence type="ECO:0000313" key="8">
    <source>
        <dbReference type="Proteomes" id="UP000243342"/>
    </source>
</evidence>
<evidence type="ECO:0000256" key="3">
    <source>
        <dbReference type="ARBA" id="ARBA00022777"/>
    </source>
</evidence>
<keyword evidence="8" id="KW-1185">Reference proteome</keyword>
<dbReference type="EMBL" id="MLCF01000037">
    <property type="protein sequence ID" value="OIV37980.1"/>
    <property type="molecule type" value="Genomic_DNA"/>
</dbReference>
<dbReference type="InterPro" id="IPR000719">
    <property type="entry name" value="Prot_kinase_dom"/>
</dbReference>
<dbReference type="InterPro" id="IPR008271">
    <property type="entry name" value="Ser/Thr_kinase_AS"/>
</dbReference>
<accession>A0A1J7C8X5</accession>
<keyword evidence="1" id="KW-0808">Transferase</keyword>
<gene>
    <name evidence="7" type="ORF">BIV57_08165</name>
</gene>
<dbReference type="PANTHER" id="PTHR43289">
    <property type="entry name" value="MITOGEN-ACTIVATED PROTEIN KINASE KINASE KINASE 20-RELATED"/>
    <property type="match status" value="1"/>
</dbReference>
<name>A0A1J7C8X5_9ACTN</name>
<evidence type="ECO:0000256" key="2">
    <source>
        <dbReference type="ARBA" id="ARBA00022741"/>
    </source>
</evidence>